<evidence type="ECO:0000256" key="1">
    <source>
        <dbReference type="ARBA" id="ARBA00004328"/>
    </source>
</evidence>
<evidence type="ECO:0000313" key="4">
    <source>
        <dbReference type="Proteomes" id="UP000885148"/>
    </source>
</evidence>
<dbReference type="Proteomes" id="UP000885148">
    <property type="component" value="Unassembled WGS sequence"/>
</dbReference>
<comment type="caution">
    <text evidence="3">The sequence shown here is derived from an EMBL/GenBank/DDBJ whole genome shotgun (WGS) entry which is preliminary data.</text>
</comment>
<reference evidence="3" key="2">
    <citation type="submission" date="2021-07" db="EMBL/GenBank/DDBJ databases">
        <authorList>
            <consortium name="NCBI Pathogen Detection Project"/>
        </authorList>
    </citation>
    <scope>NUCLEOTIDE SEQUENCE</scope>
    <source>
        <strain evidence="3">91871</strain>
    </source>
</reference>
<dbReference type="AlphaFoldDB" id="A0A9P3Z1M9"/>
<keyword evidence="2" id="KW-0945">Host-virus interaction</keyword>
<dbReference type="InterPro" id="IPR022741">
    <property type="entry name" value="Phage_B103_Gp8"/>
</dbReference>
<comment type="subcellular location">
    <subcellularLocation>
        <location evidence="1">Virion</location>
    </subcellularLocation>
</comment>
<evidence type="ECO:0000313" key="3">
    <source>
        <dbReference type="EMBL" id="HBH7040585.1"/>
    </source>
</evidence>
<organism evidence="3 4">
    <name type="scientific">Citrobacter freundii</name>
    <dbReference type="NCBI Taxonomy" id="546"/>
    <lineage>
        <taxon>Bacteria</taxon>
        <taxon>Pseudomonadati</taxon>
        <taxon>Pseudomonadota</taxon>
        <taxon>Gammaproteobacteria</taxon>
        <taxon>Enterobacterales</taxon>
        <taxon>Enterobacteriaceae</taxon>
        <taxon>Citrobacter</taxon>
        <taxon>Citrobacter freundii complex</taxon>
    </lineage>
</organism>
<dbReference type="Pfam" id="PF11133">
    <property type="entry name" value="Phage_head_fibr"/>
    <property type="match status" value="1"/>
</dbReference>
<name>A0A9P3Z1M9_CITFR</name>
<proteinExistence type="predicted"/>
<evidence type="ECO:0000256" key="2">
    <source>
        <dbReference type="ARBA" id="ARBA00022581"/>
    </source>
</evidence>
<protein>
    <recommendedName>
        <fullName evidence="5">Head fiber protein</fullName>
    </recommendedName>
</protein>
<dbReference type="EMBL" id="DAESCB010000001">
    <property type="protein sequence ID" value="HBH7040585.1"/>
    <property type="molecule type" value="Genomic_DNA"/>
</dbReference>
<reference evidence="3" key="1">
    <citation type="journal article" date="2018" name="Genome Biol.">
        <title>SKESA: strategic k-mer extension for scrupulous assemblies.</title>
        <authorList>
            <person name="Souvorov A."/>
            <person name="Agarwala R."/>
            <person name="Lipman D.J."/>
        </authorList>
    </citation>
    <scope>NUCLEOTIDE SEQUENCE</scope>
    <source>
        <strain evidence="3">91871</strain>
    </source>
</reference>
<accession>A0A9P3Z1M9</accession>
<evidence type="ECO:0008006" key="5">
    <source>
        <dbReference type="Google" id="ProtNLM"/>
    </source>
</evidence>
<dbReference type="RefSeq" id="WP_200009769.1">
    <property type="nucleotide sequence ID" value="NZ_JADVIW010000010.1"/>
</dbReference>
<sequence>MTERVIHQSGKTVTVATLSDIPSTPTVPNATTTTAGVVKQAAAQADSTATDAAGAVTDLNALLAKLSDLF</sequence>
<gene>
    <name evidence="3" type="ORF">KV121_000578</name>
</gene>
<dbReference type="Gene3D" id="6.10.140.1630">
    <property type="match status" value="1"/>
</dbReference>